<organism evidence="3 4">
    <name type="scientific">Ephemerocybe angulata</name>
    <dbReference type="NCBI Taxonomy" id="980116"/>
    <lineage>
        <taxon>Eukaryota</taxon>
        <taxon>Fungi</taxon>
        <taxon>Dikarya</taxon>
        <taxon>Basidiomycota</taxon>
        <taxon>Agaricomycotina</taxon>
        <taxon>Agaricomycetes</taxon>
        <taxon>Agaricomycetidae</taxon>
        <taxon>Agaricales</taxon>
        <taxon>Agaricineae</taxon>
        <taxon>Psathyrellaceae</taxon>
        <taxon>Ephemerocybe</taxon>
    </lineage>
</organism>
<keyword evidence="2" id="KW-0472">Membrane</keyword>
<evidence type="ECO:0000313" key="4">
    <source>
        <dbReference type="Proteomes" id="UP000541558"/>
    </source>
</evidence>
<evidence type="ECO:0000256" key="1">
    <source>
        <dbReference type="SAM" id="MobiDB-lite"/>
    </source>
</evidence>
<gene>
    <name evidence="3" type="ORF">D9611_012782</name>
</gene>
<keyword evidence="4" id="KW-1185">Reference proteome</keyword>
<reference evidence="3 4" key="1">
    <citation type="journal article" date="2020" name="ISME J.">
        <title>Uncovering the hidden diversity of litter-decomposition mechanisms in mushroom-forming fungi.</title>
        <authorList>
            <person name="Floudas D."/>
            <person name="Bentzer J."/>
            <person name="Ahren D."/>
            <person name="Johansson T."/>
            <person name="Persson P."/>
            <person name="Tunlid A."/>
        </authorList>
    </citation>
    <scope>NUCLEOTIDE SEQUENCE [LARGE SCALE GENOMIC DNA]</scope>
    <source>
        <strain evidence="3 4">CBS 175.51</strain>
    </source>
</reference>
<dbReference type="Proteomes" id="UP000541558">
    <property type="component" value="Unassembled WGS sequence"/>
</dbReference>
<dbReference type="AlphaFoldDB" id="A0A8H5CBB9"/>
<dbReference type="EMBL" id="JAACJK010000012">
    <property type="protein sequence ID" value="KAF5338600.1"/>
    <property type="molecule type" value="Genomic_DNA"/>
</dbReference>
<feature type="transmembrane region" description="Helical" evidence="2">
    <location>
        <begin position="266"/>
        <end position="286"/>
    </location>
</feature>
<sequence>MEAPIPLDASPRSFSSIPTPKMTSFESYNAKTTSISYPWPSEVTGVERIALSAQGDLQRVLSAFFARPIVIALVYSNTLRQKTPQSPPEPLVLPNPQAIASASPTSPITQTRQVHLLCGGKIACTATSIVRITSPDIAHLFLEEKYAIGQMFRRLEKVPAFELLSVGLGPVVEQEKSKKSLFASPTSSSGENGSTSGGESKEDQLWRKYKLVIPDFECEILEVFPSRDMFVDGEAWLSGENQVAQSSRKDYSVNLTIRLSKAQQSFFLVVLVACILVASFEGALLYSGRAVNCYSH</sequence>
<feature type="region of interest" description="Disordered" evidence="1">
    <location>
        <begin position="179"/>
        <end position="200"/>
    </location>
</feature>
<comment type="caution">
    <text evidence="3">The sequence shown here is derived from an EMBL/GenBank/DDBJ whole genome shotgun (WGS) entry which is preliminary data.</text>
</comment>
<feature type="compositionally biased region" description="Low complexity" evidence="1">
    <location>
        <begin position="184"/>
        <end position="198"/>
    </location>
</feature>
<evidence type="ECO:0000313" key="3">
    <source>
        <dbReference type="EMBL" id="KAF5338600.1"/>
    </source>
</evidence>
<dbReference type="InterPro" id="IPR028978">
    <property type="entry name" value="Chorismate_lyase_/UTRA_dom_sf"/>
</dbReference>
<protein>
    <submittedName>
        <fullName evidence="3">Uncharacterized protein</fullName>
    </submittedName>
</protein>
<dbReference type="Gene3D" id="3.40.1410.10">
    <property type="entry name" value="Chorismate lyase-like"/>
    <property type="match status" value="1"/>
</dbReference>
<keyword evidence="2" id="KW-1133">Transmembrane helix</keyword>
<accession>A0A8H5CBB9</accession>
<proteinExistence type="predicted"/>
<dbReference type="OrthoDB" id="5673at2759"/>
<name>A0A8H5CBB9_9AGAR</name>
<keyword evidence="2" id="KW-0812">Transmembrane</keyword>
<evidence type="ECO:0000256" key="2">
    <source>
        <dbReference type="SAM" id="Phobius"/>
    </source>
</evidence>